<sequence length="281" mass="31836">MLSSRYRFFLAVSLFCLTNQYKVSGAREHEPRLDPRKWKLRSTQIGVAEASLAPVKQHDTSVTKPDRTMLGIYANTQSPAAITDDVFESGNQRGADANKHSYASGLGRNDRPHRAQMRRRHGHSVVKSRRRRFRRGIFTTTLDTQFETNDTAGKGNRIHSKESYKRGMTINMTLSVPKLEMCVHICLSNTLCTNASFHAEKSTCTLTGNGDDRMEEKRQRVKDKNDEIGNKWRGPIEIKIRISENGETKTFRINKSKLKVGKASKKKSTCSYDISNASIHS</sequence>
<gene>
    <name evidence="3" type="ORF">SPHA_38317</name>
</gene>
<keyword evidence="2" id="KW-0732">Signal</keyword>
<evidence type="ECO:0000313" key="3">
    <source>
        <dbReference type="EMBL" id="CAE1273581.1"/>
    </source>
</evidence>
<name>A0A812CNY8_ACAPH</name>
<feature type="chain" id="PRO_5032305272" description="Apple domain-containing protein" evidence="2">
    <location>
        <begin position="26"/>
        <end position="281"/>
    </location>
</feature>
<dbReference type="Proteomes" id="UP000597762">
    <property type="component" value="Unassembled WGS sequence"/>
</dbReference>
<evidence type="ECO:0008006" key="5">
    <source>
        <dbReference type="Google" id="ProtNLM"/>
    </source>
</evidence>
<evidence type="ECO:0000256" key="2">
    <source>
        <dbReference type="SAM" id="SignalP"/>
    </source>
</evidence>
<reference evidence="3" key="1">
    <citation type="submission" date="2021-01" db="EMBL/GenBank/DDBJ databases">
        <authorList>
            <person name="Li R."/>
            <person name="Bekaert M."/>
        </authorList>
    </citation>
    <scope>NUCLEOTIDE SEQUENCE</scope>
    <source>
        <strain evidence="3">Farmed</strain>
    </source>
</reference>
<evidence type="ECO:0000256" key="1">
    <source>
        <dbReference type="SAM" id="MobiDB-lite"/>
    </source>
</evidence>
<organism evidence="3 4">
    <name type="scientific">Acanthosepion pharaonis</name>
    <name type="common">Pharaoh cuttlefish</name>
    <name type="synonym">Sepia pharaonis</name>
    <dbReference type="NCBI Taxonomy" id="158019"/>
    <lineage>
        <taxon>Eukaryota</taxon>
        <taxon>Metazoa</taxon>
        <taxon>Spiralia</taxon>
        <taxon>Lophotrochozoa</taxon>
        <taxon>Mollusca</taxon>
        <taxon>Cephalopoda</taxon>
        <taxon>Coleoidea</taxon>
        <taxon>Decapodiformes</taxon>
        <taxon>Sepiida</taxon>
        <taxon>Sepiina</taxon>
        <taxon>Sepiidae</taxon>
        <taxon>Acanthosepion</taxon>
    </lineage>
</organism>
<dbReference type="EMBL" id="CAHIKZ030001733">
    <property type="protein sequence ID" value="CAE1273581.1"/>
    <property type="molecule type" value="Genomic_DNA"/>
</dbReference>
<dbReference type="AlphaFoldDB" id="A0A812CNY8"/>
<keyword evidence="4" id="KW-1185">Reference proteome</keyword>
<protein>
    <recommendedName>
        <fullName evidence="5">Apple domain-containing protein</fullName>
    </recommendedName>
</protein>
<accession>A0A812CNY8</accession>
<comment type="caution">
    <text evidence="3">The sequence shown here is derived from an EMBL/GenBank/DDBJ whole genome shotgun (WGS) entry which is preliminary data.</text>
</comment>
<proteinExistence type="predicted"/>
<evidence type="ECO:0000313" key="4">
    <source>
        <dbReference type="Proteomes" id="UP000597762"/>
    </source>
</evidence>
<feature type="region of interest" description="Disordered" evidence="1">
    <location>
        <begin position="90"/>
        <end position="129"/>
    </location>
</feature>
<feature type="signal peptide" evidence="2">
    <location>
        <begin position="1"/>
        <end position="25"/>
    </location>
</feature>
<feature type="compositionally biased region" description="Basic residues" evidence="1">
    <location>
        <begin position="114"/>
        <end position="129"/>
    </location>
</feature>